<proteinExistence type="predicted"/>
<dbReference type="OrthoDB" id="6077212at2"/>
<evidence type="ECO:0000313" key="4">
    <source>
        <dbReference type="EMBL" id="ROO85134.1"/>
    </source>
</evidence>
<dbReference type="EMBL" id="RJKE01000001">
    <property type="protein sequence ID" value="ROO85134.1"/>
    <property type="molecule type" value="Genomic_DNA"/>
</dbReference>
<keyword evidence="5" id="KW-1185">Reference proteome</keyword>
<evidence type="ECO:0000256" key="2">
    <source>
        <dbReference type="PROSITE-ProRule" id="PRU00335"/>
    </source>
</evidence>
<name>A0A3N1CV83_9ACTN</name>
<feature type="DNA-binding region" description="H-T-H motif" evidence="2">
    <location>
        <begin position="45"/>
        <end position="64"/>
    </location>
</feature>
<dbReference type="GO" id="GO:0003700">
    <property type="term" value="F:DNA-binding transcription factor activity"/>
    <property type="evidence" value="ECO:0007669"/>
    <property type="project" value="TreeGrafter"/>
</dbReference>
<feature type="domain" description="HTH tetR-type" evidence="3">
    <location>
        <begin position="22"/>
        <end position="82"/>
    </location>
</feature>
<dbReference type="PRINTS" id="PR00455">
    <property type="entry name" value="HTHTETR"/>
</dbReference>
<comment type="caution">
    <text evidence="4">The sequence shown here is derived from an EMBL/GenBank/DDBJ whole genome shotgun (WGS) entry which is preliminary data.</text>
</comment>
<dbReference type="PROSITE" id="PS50977">
    <property type="entry name" value="HTH_TETR_2"/>
    <property type="match status" value="1"/>
</dbReference>
<reference evidence="4 5" key="1">
    <citation type="submission" date="2018-11" db="EMBL/GenBank/DDBJ databases">
        <title>Sequencing the genomes of 1000 actinobacteria strains.</title>
        <authorList>
            <person name="Klenk H.-P."/>
        </authorList>
    </citation>
    <scope>NUCLEOTIDE SEQUENCE [LARGE SCALE GENOMIC DNA]</scope>
    <source>
        <strain evidence="4 5">DSM 44254</strain>
    </source>
</reference>
<dbReference type="PANTHER" id="PTHR30055">
    <property type="entry name" value="HTH-TYPE TRANSCRIPTIONAL REGULATOR RUTR"/>
    <property type="match status" value="1"/>
</dbReference>
<dbReference type="Pfam" id="PF00440">
    <property type="entry name" value="TetR_N"/>
    <property type="match status" value="1"/>
</dbReference>
<dbReference type="Gene3D" id="1.10.357.10">
    <property type="entry name" value="Tetracycline Repressor, domain 2"/>
    <property type="match status" value="1"/>
</dbReference>
<dbReference type="InterPro" id="IPR001647">
    <property type="entry name" value="HTH_TetR"/>
</dbReference>
<dbReference type="Proteomes" id="UP000272400">
    <property type="component" value="Unassembled WGS sequence"/>
</dbReference>
<dbReference type="SUPFAM" id="SSF46689">
    <property type="entry name" value="Homeodomain-like"/>
    <property type="match status" value="1"/>
</dbReference>
<evidence type="ECO:0000259" key="3">
    <source>
        <dbReference type="PROSITE" id="PS50977"/>
    </source>
</evidence>
<dbReference type="RefSeq" id="WP_123664675.1">
    <property type="nucleotide sequence ID" value="NZ_RJKE01000001.1"/>
</dbReference>
<dbReference type="InterPro" id="IPR050109">
    <property type="entry name" value="HTH-type_TetR-like_transc_reg"/>
</dbReference>
<organism evidence="4 5">
    <name type="scientific">Actinocorallia herbida</name>
    <dbReference type="NCBI Taxonomy" id="58109"/>
    <lineage>
        <taxon>Bacteria</taxon>
        <taxon>Bacillati</taxon>
        <taxon>Actinomycetota</taxon>
        <taxon>Actinomycetes</taxon>
        <taxon>Streptosporangiales</taxon>
        <taxon>Thermomonosporaceae</taxon>
        <taxon>Actinocorallia</taxon>
    </lineage>
</organism>
<accession>A0A3N1CV83</accession>
<dbReference type="GO" id="GO:0000976">
    <property type="term" value="F:transcription cis-regulatory region binding"/>
    <property type="evidence" value="ECO:0007669"/>
    <property type="project" value="TreeGrafter"/>
</dbReference>
<dbReference type="InterPro" id="IPR009057">
    <property type="entry name" value="Homeodomain-like_sf"/>
</dbReference>
<evidence type="ECO:0000256" key="1">
    <source>
        <dbReference type="ARBA" id="ARBA00023125"/>
    </source>
</evidence>
<sequence length="208" mass="22350">MLDATRIAFVAEVFDPVDGPRDDTDRRILDAARAEFVQMGIRRARVEEIARRAGVARVTVHRRFVGKERLLNAVLVEEARRSLSLARARIEAAETVPEKVATGFVLALAYAREGDLSALLRNDTIPPLPGSASAGDPVVLLIRAFLLQVLYPPGQGPRQLLAADTLARLVVSHCLYPDPALGLDDPAAAAGFARDHLAPIITAAPPLG</sequence>
<protein>
    <submittedName>
        <fullName evidence="4">TetR family transcriptional regulator</fullName>
    </submittedName>
</protein>
<gene>
    <name evidence="4" type="ORF">EDD29_2673</name>
</gene>
<evidence type="ECO:0000313" key="5">
    <source>
        <dbReference type="Proteomes" id="UP000272400"/>
    </source>
</evidence>
<keyword evidence="1 2" id="KW-0238">DNA-binding</keyword>
<dbReference type="AlphaFoldDB" id="A0A3N1CV83"/>
<dbReference type="PANTHER" id="PTHR30055:SF153">
    <property type="entry name" value="HTH-TYPE TRANSCRIPTIONAL REPRESSOR RV3405C"/>
    <property type="match status" value="1"/>
</dbReference>